<comment type="caution">
    <text evidence="1">The sequence shown here is derived from an EMBL/GenBank/DDBJ whole genome shotgun (WGS) entry which is preliminary data.</text>
</comment>
<dbReference type="OrthoDB" id="980645at2"/>
<evidence type="ECO:0000313" key="2">
    <source>
        <dbReference type="Proteomes" id="UP000321436"/>
    </source>
</evidence>
<name>A0A512RJX5_9BACT</name>
<dbReference type="Proteomes" id="UP000321436">
    <property type="component" value="Unassembled WGS sequence"/>
</dbReference>
<reference evidence="1 2" key="1">
    <citation type="submission" date="2019-07" db="EMBL/GenBank/DDBJ databases">
        <title>Whole genome shotgun sequence of Chitinophaga cymbidii NBRC 109752.</title>
        <authorList>
            <person name="Hosoyama A."/>
            <person name="Uohara A."/>
            <person name="Ohji S."/>
            <person name="Ichikawa N."/>
        </authorList>
    </citation>
    <scope>NUCLEOTIDE SEQUENCE [LARGE SCALE GENOMIC DNA]</scope>
    <source>
        <strain evidence="1 2">NBRC 109752</strain>
    </source>
</reference>
<evidence type="ECO:0000313" key="1">
    <source>
        <dbReference type="EMBL" id="GEP95990.1"/>
    </source>
</evidence>
<gene>
    <name evidence="1" type="ORF">CCY01nite_22500</name>
</gene>
<dbReference type="AlphaFoldDB" id="A0A512RJX5"/>
<dbReference type="RefSeq" id="WP_146861224.1">
    <property type="nucleotide sequence ID" value="NZ_BKAU01000002.1"/>
</dbReference>
<dbReference type="EMBL" id="BKAU01000002">
    <property type="protein sequence ID" value="GEP95990.1"/>
    <property type="molecule type" value="Genomic_DNA"/>
</dbReference>
<organism evidence="1 2">
    <name type="scientific">Chitinophaga cymbidii</name>
    <dbReference type="NCBI Taxonomy" id="1096750"/>
    <lineage>
        <taxon>Bacteria</taxon>
        <taxon>Pseudomonadati</taxon>
        <taxon>Bacteroidota</taxon>
        <taxon>Chitinophagia</taxon>
        <taxon>Chitinophagales</taxon>
        <taxon>Chitinophagaceae</taxon>
        <taxon>Chitinophaga</taxon>
    </lineage>
</organism>
<sequence>MRYVFVIVTLTGLLLQTFGKGLILAEYMLNQEYIARVLCVNKAKPELACNGQCHLMKQMEKETKKEQNGNAVKDKYEVVIAAIELQSVLQPYFTVVKISTAYNSGSPIDPLNAVFHPPQA</sequence>
<keyword evidence="2" id="KW-1185">Reference proteome</keyword>
<protein>
    <submittedName>
        <fullName evidence="1">Uncharacterized protein</fullName>
    </submittedName>
</protein>
<proteinExistence type="predicted"/>
<accession>A0A512RJX5</accession>